<dbReference type="SUPFAM" id="SSF103473">
    <property type="entry name" value="MFS general substrate transporter"/>
    <property type="match status" value="1"/>
</dbReference>
<dbReference type="GO" id="GO:0007040">
    <property type="term" value="P:lysosome organization"/>
    <property type="evidence" value="ECO:0007669"/>
    <property type="project" value="TreeGrafter"/>
</dbReference>
<feature type="transmembrane region" description="Helical" evidence="6">
    <location>
        <begin position="225"/>
        <end position="248"/>
    </location>
</feature>
<evidence type="ECO:0000313" key="7">
    <source>
        <dbReference type="EMBL" id="KHJ85523.1"/>
    </source>
</evidence>
<dbReference type="InterPro" id="IPR036259">
    <property type="entry name" value="MFS_trans_sf"/>
</dbReference>
<comment type="caution">
    <text evidence="6">Lacks conserved residue(s) required for the propagation of feature annotation.</text>
</comment>
<keyword evidence="3 6" id="KW-0812">Transmembrane</keyword>
<gene>
    <name evidence="7" type="ORF">OESDEN_14749</name>
</gene>
<feature type="transmembrane region" description="Helical" evidence="6">
    <location>
        <begin position="32"/>
        <end position="53"/>
    </location>
</feature>
<comment type="similarity">
    <text evidence="2 6">Belongs to the battenin family.</text>
</comment>
<dbReference type="AlphaFoldDB" id="A0A0B1SJK9"/>
<dbReference type="Proteomes" id="UP000053660">
    <property type="component" value="Unassembled WGS sequence"/>
</dbReference>
<protein>
    <recommendedName>
        <fullName evidence="6">Battenin</fullName>
    </recommendedName>
</protein>
<sequence>MSLVGVCFASLGSGIGEVSCLALSSHYPTLAIAAWSSGTGAAGLFGSFVYAFLTDRSMANLRPKIALLIMLCVPLVYFLTYFFILVVPKDIHRPGWNPLTWIVPEEEVGKLGHHHHLSWDELSEVANKVSFKPLLHLMVPLTVVYFAEYLINQGVNPMVIFNCKEGFNLTLSAQYRWYQVLYQLGVFLSRSSVKVFALPTWSLYLLPVLQCINFFFFFFEALYWFVPNIAIIFVIIVFEGLLGGGSYVNTFDKIHKKVSNLQVAASHQI</sequence>
<feature type="transmembrane region" description="Helical" evidence="6">
    <location>
        <begin position="65"/>
        <end position="87"/>
    </location>
</feature>
<evidence type="ECO:0000256" key="4">
    <source>
        <dbReference type="ARBA" id="ARBA00022989"/>
    </source>
</evidence>
<feature type="transmembrane region" description="Helical" evidence="6">
    <location>
        <begin position="134"/>
        <end position="151"/>
    </location>
</feature>
<organism evidence="7 8">
    <name type="scientific">Oesophagostomum dentatum</name>
    <name type="common">Nodular worm</name>
    <dbReference type="NCBI Taxonomy" id="61180"/>
    <lineage>
        <taxon>Eukaryota</taxon>
        <taxon>Metazoa</taxon>
        <taxon>Ecdysozoa</taxon>
        <taxon>Nematoda</taxon>
        <taxon>Chromadorea</taxon>
        <taxon>Rhabditida</taxon>
        <taxon>Rhabditina</taxon>
        <taxon>Rhabditomorpha</taxon>
        <taxon>Strongyloidea</taxon>
        <taxon>Strongylidae</taxon>
        <taxon>Oesophagostomum</taxon>
    </lineage>
</organism>
<keyword evidence="6" id="KW-0458">Lysosome</keyword>
<dbReference type="PANTHER" id="PTHR10981:SF8">
    <property type="entry name" value="BATTENIN"/>
    <property type="match status" value="1"/>
</dbReference>
<evidence type="ECO:0000256" key="6">
    <source>
        <dbReference type="RuleBase" id="RU361113"/>
    </source>
</evidence>
<reference evidence="7 8" key="1">
    <citation type="submission" date="2014-03" db="EMBL/GenBank/DDBJ databases">
        <title>Draft genome of the hookworm Oesophagostomum dentatum.</title>
        <authorList>
            <person name="Mitreva M."/>
        </authorList>
    </citation>
    <scope>NUCLEOTIDE SEQUENCE [LARGE SCALE GENOMIC DNA]</scope>
    <source>
        <strain evidence="7 8">OD-Hann</strain>
    </source>
</reference>
<proteinExistence type="inferred from homology"/>
<keyword evidence="5 6" id="KW-0472">Membrane</keyword>
<dbReference type="GO" id="GO:0051453">
    <property type="term" value="P:regulation of intracellular pH"/>
    <property type="evidence" value="ECO:0007669"/>
    <property type="project" value="TreeGrafter"/>
</dbReference>
<dbReference type="Pfam" id="PF02487">
    <property type="entry name" value="CLN3"/>
    <property type="match status" value="1"/>
</dbReference>
<keyword evidence="8" id="KW-1185">Reference proteome</keyword>
<evidence type="ECO:0000313" key="8">
    <source>
        <dbReference type="Proteomes" id="UP000053660"/>
    </source>
</evidence>
<evidence type="ECO:0000256" key="5">
    <source>
        <dbReference type="ARBA" id="ARBA00023136"/>
    </source>
</evidence>
<evidence type="ECO:0000256" key="3">
    <source>
        <dbReference type="ARBA" id="ARBA00022692"/>
    </source>
</evidence>
<name>A0A0B1SJK9_OESDE</name>
<dbReference type="EMBL" id="KN563583">
    <property type="protein sequence ID" value="KHJ85523.1"/>
    <property type="molecule type" value="Genomic_DNA"/>
</dbReference>
<dbReference type="InterPro" id="IPR003492">
    <property type="entry name" value="Battenin_disease_Cln3"/>
</dbReference>
<dbReference type="GO" id="GO:0005765">
    <property type="term" value="C:lysosomal membrane"/>
    <property type="evidence" value="ECO:0007669"/>
    <property type="project" value="UniProtKB-SubCell"/>
</dbReference>
<dbReference type="PANTHER" id="PTHR10981">
    <property type="entry name" value="BATTENIN"/>
    <property type="match status" value="1"/>
</dbReference>
<comment type="subcellular location">
    <subcellularLocation>
        <location evidence="1">Endomembrane system</location>
        <topology evidence="1">Multi-pass membrane protein</topology>
    </subcellularLocation>
    <subcellularLocation>
        <location evidence="6">Lysosome membrane</location>
        <topology evidence="6">Multi-pass membrane protein</topology>
    </subcellularLocation>
</comment>
<dbReference type="PRINTS" id="PR01315">
    <property type="entry name" value="BATTENIN"/>
</dbReference>
<evidence type="ECO:0000256" key="2">
    <source>
        <dbReference type="ARBA" id="ARBA00007467"/>
    </source>
</evidence>
<dbReference type="OrthoDB" id="5965864at2759"/>
<keyword evidence="4 6" id="KW-1133">Transmembrane helix</keyword>
<feature type="non-terminal residue" evidence="7">
    <location>
        <position position="269"/>
    </location>
</feature>
<dbReference type="GO" id="GO:0012505">
    <property type="term" value="C:endomembrane system"/>
    <property type="evidence" value="ECO:0007669"/>
    <property type="project" value="UniProtKB-SubCell"/>
</dbReference>
<evidence type="ECO:0000256" key="1">
    <source>
        <dbReference type="ARBA" id="ARBA00004127"/>
    </source>
</evidence>
<feature type="transmembrane region" description="Helical" evidence="6">
    <location>
        <begin position="195"/>
        <end position="219"/>
    </location>
</feature>
<accession>A0A0B1SJK9</accession>